<dbReference type="Pfam" id="PF04945">
    <property type="entry name" value="YHS"/>
    <property type="match status" value="1"/>
</dbReference>
<feature type="signal peptide" evidence="1">
    <location>
        <begin position="1"/>
        <end position="24"/>
    </location>
</feature>
<feature type="domain" description="YHS" evidence="2">
    <location>
        <begin position="55"/>
        <end position="93"/>
    </location>
</feature>
<name>A0ABQ6DZU8_9GAMM</name>
<sequence>MKLLKLSIKTLLLLFIVGTSSAQAGTVVDHIYTGYFNNKAVSGYDVIAYFEQSQPVEGSSKYQLSYKGADWYFSSQSNLDKFKANPEKYAPQYGGYCAWAMSNDKAAPGNPPFWTIYNDKLYLNYDQKVLDTWRVNKDQFIKKADAHWASMEKE</sequence>
<proteinExistence type="predicted"/>
<accession>A0ABQ6DZU8</accession>
<protein>
    <recommendedName>
        <fullName evidence="2">YHS domain-containing protein</fullName>
    </recommendedName>
</protein>
<gene>
    <name evidence="3" type="ORF">GCM10007916_15320</name>
</gene>
<comment type="caution">
    <text evidence="3">The sequence shown here is derived from an EMBL/GenBank/DDBJ whole genome shotgun (WGS) entry which is preliminary data.</text>
</comment>
<reference evidence="4" key="1">
    <citation type="journal article" date="2019" name="Int. J. Syst. Evol. Microbiol.">
        <title>The Global Catalogue of Microorganisms (GCM) 10K type strain sequencing project: providing services to taxonomists for standard genome sequencing and annotation.</title>
        <authorList>
            <consortium name="The Broad Institute Genomics Platform"/>
            <consortium name="The Broad Institute Genome Sequencing Center for Infectious Disease"/>
            <person name="Wu L."/>
            <person name="Ma J."/>
        </authorList>
    </citation>
    <scope>NUCLEOTIDE SEQUENCE [LARGE SCALE GENOMIC DNA]</scope>
    <source>
        <strain evidence="4">NBRC 103166</strain>
    </source>
</reference>
<dbReference type="Proteomes" id="UP001157353">
    <property type="component" value="Unassembled WGS sequence"/>
</dbReference>
<dbReference type="RefSeq" id="WP_284203593.1">
    <property type="nucleotide sequence ID" value="NZ_BSPQ01000004.1"/>
</dbReference>
<evidence type="ECO:0000313" key="4">
    <source>
        <dbReference type="Proteomes" id="UP001157353"/>
    </source>
</evidence>
<dbReference type="NCBIfam" id="NF041384">
    <property type="entry name" value="YHS_seleno_dom"/>
    <property type="match status" value="1"/>
</dbReference>
<organism evidence="3 4">
    <name type="scientific">Psychromonas marina</name>
    <dbReference type="NCBI Taxonomy" id="88364"/>
    <lineage>
        <taxon>Bacteria</taxon>
        <taxon>Pseudomonadati</taxon>
        <taxon>Pseudomonadota</taxon>
        <taxon>Gammaproteobacteria</taxon>
        <taxon>Alteromonadales</taxon>
        <taxon>Psychromonadaceae</taxon>
        <taxon>Psychromonas</taxon>
    </lineage>
</organism>
<evidence type="ECO:0000313" key="3">
    <source>
        <dbReference type="EMBL" id="GLS90465.1"/>
    </source>
</evidence>
<dbReference type="EMBL" id="BSPQ01000004">
    <property type="protein sequence ID" value="GLS90465.1"/>
    <property type="molecule type" value="Genomic_DNA"/>
</dbReference>
<evidence type="ECO:0000256" key="1">
    <source>
        <dbReference type="SAM" id="SignalP"/>
    </source>
</evidence>
<dbReference type="InterPro" id="IPR007029">
    <property type="entry name" value="YHS_dom"/>
</dbReference>
<evidence type="ECO:0000259" key="2">
    <source>
        <dbReference type="Pfam" id="PF04945"/>
    </source>
</evidence>
<keyword evidence="1" id="KW-0732">Signal</keyword>
<keyword evidence="4" id="KW-1185">Reference proteome</keyword>
<feature type="chain" id="PRO_5046182640" description="YHS domain-containing protein" evidence="1">
    <location>
        <begin position="25"/>
        <end position="154"/>
    </location>
</feature>